<gene>
    <name evidence="1" type="ORF">CPELLU_LOCUS6349</name>
</gene>
<dbReference type="AlphaFoldDB" id="A0A9N9C0X2"/>
<comment type="caution">
    <text evidence="1">The sequence shown here is derived from an EMBL/GenBank/DDBJ whole genome shotgun (WGS) entry which is preliminary data.</text>
</comment>
<evidence type="ECO:0000313" key="2">
    <source>
        <dbReference type="Proteomes" id="UP000789759"/>
    </source>
</evidence>
<protein>
    <submittedName>
        <fullName evidence="1">14653_t:CDS:1</fullName>
    </submittedName>
</protein>
<evidence type="ECO:0000313" key="1">
    <source>
        <dbReference type="EMBL" id="CAG8586747.1"/>
    </source>
</evidence>
<reference evidence="1" key="1">
    <citation type="submission" date="2021-06" db="EMBL/GenBank/DDBJ databases">
        <authorList>
            <person name="Kallberg Y."/>
            <person name="Tangrot J."/>
            <person name="Rosling A."/>
        </authorList>
    </citation>
    <scope>NUCLEOTIDE SEQUENCE</scope>
    <source>
        <strain evidence="1">FL966</strain>
    </source>
</reference>
<dbReference type="Proteomes" id="UP000789759">
    <property type="component" value="Unassembled WGS sequence"/>
</dbReference>
<accession>A0A9N9C0X2</accession>
<proteinExistence type="predicted"/>
<name>A0A9N9C0X2_9GLOM</name>
<sequence>MTTNKKGNELLPFRTGELETGANNLSIQIFVSIMTTNKKGNELLPFRTGELETVEKIIAKTAAKINKIDAVINFRLN</sequence>
<dbReference type="EMBL" id="CAJVQA010003914">
    <property type="protein sequence ID" value="CAG8586747.1"/>
    <property type="molecule type" value="Genomic_DNA"/>
</dbReference>
<keyword evidence="2" id="KW-1185">Reference proteome</keyword>
<organism evidence="1 2">
    <name type="scientific">Cetraspora pellucida</name>
    <dbReference type="NCBI Taxonomy" id="1433469"/>
    <lineage>
        <taxon>Eukaryota</taxon>
        <taxon>Fungi</taxon>
        <taxon>Fungi incertae sedis</taxon>
        <taxon>Mucoromycota</taxon>
        <taxon>Glomeromycotina</taxon>
        <taxon>Glomeromycetes</taxon>
        <taxon>Diversisporales</taxon>
        <taxon>Gigasporaceae</taxon>
        <taxon>Cetraspora</taxon>
    </lineage>
</organism>